<dbReference type="PROSITE" id="PS50855">
    <property type="entry name" value="COX1"/>
    <property type="match status" value="1"/>
</dbReference>
<evidence type="ECO:0000256" key="3">
    <source>
        <dbReference type="ARBA" id="ARBA00025218"/>
    </source>
</evidence>
<comment type="function">
    <text evidence="3">Cytochrome c oxidase is the component of the respiratory chain that catalyzes the reduction of oxygen to water. Subunits 1-3 form the functional core of the enzyme complex. CO I is the catalytic subunit of the enzyme. Electrons originating in cytochrome c are transferred via the copper A center of subunit 2 and heme A of subunit 1 to the bimetallic center formed by heme A3 and copper B.</text>
</comment>
<dbReference type="InterPro" id="IPR036927">
    <property type="entry name" value="Cyt_c_oxase-like_su1_sf"/>
</dbReference>
<evidence type="ECO:0000259" key="5">
    <source>
        <dbReference type="PROSITE" id="PS50855"/>
    </source>
</evidence>
<name>A0ABQ2IYB5_9ACTN</name>
<comment type="caution">
    <text evidence="6">The sequence shown here is derived from an EMBL/GenBank/DDBJ whole genome shotgun (WGS) entry which is preliminary data.</text>
</comment>
<dbReference type="SUPFAM" id="SSF81442">
    <property type="entry name" value="Cytochrome c oxidase subunit I-like"/>
    <property type="match status" value="1"/>
</dbReference>
<feature type="transmembrane region" description="Helical" evidence="4">
    <location>
        <begin position="28"/>
        <end position="47"/>
    </location>
</feature>
<dbReference type="Gene3D" id="1.20.210.10">
    <property type="entry name" value="Cytochrome c oxidase-like, subunit I domain"/>
    <property type="match status" value="2"/>
</dbReference>
<keyword evidence="4" id="KW-0812">Transmembrane</keyword>
<keyword evidence="4" id="KW-1133">Transmembrane helix</keyword>
<feature type="transmembrane region" description="Helical" evidence="4">
    <location>
        <begin position="121"/>
        <end position="143"/>
    </location>
</feature>
<dbReference type="PRINTS" id="PR01165">
    <property type="entry name" value="CYCOXIDASEI"/>
</dbReference>
<dbReference type="Pfam" id="PF00115">
    <property type="entry name" value="COX1"/>
    <property type="match status" value="2"/>
</dbReference>
<organism evidence="6 7">
    <name type="scientific">Streptomyces kronopolitis</name>
    <dbReference type="NCBI Taxonomy" id="1612435"/>
    <lineage>
        <taxon>Bacteria</taxon>
        <taxon>Bacillati</taxon>
        <taxon>Actinomycetota</taxon>
        <taxon>Actinomycetes</taxon>
        <taxon>Kitasatosporales</taxon>
        <taxon>Streptomycetaceae</taxon>
        <taxon>Streptomyces</taxon>
    </lineage>
</organism>
<gene>
    <name evidence="6" type="ORF">GCM10012285_07260</name>
</gene>
<accession>A0ABQ2IYB5</accession>
<reference evidence="7" key="1">
    <citation type="journal article" date="2019" name="Int. J. Syst. Evol. Microbiol.">
        <title>The Global Catalogue of Microorganisms (GCM) 10K type strain sequencing project: providing services to taxonomists for standard genome sequencing and annotation.</title>
        <authorList>
            <consortium name="The Broad Institute Genomics Platform"/>
            <consortium name="The Broad Institute Genome Sequencing Center for Infectious Disease"/>
            <person name="Wu L."/>
            <person name="Ma J."/>
        </authorList>
    </citation>
    <scope>NUCLEOTIDE SEQUENCE [LARGE SCALE GENOMIC DNA]</scope>
    <source>
        <strain evidence="7">CGMCC 4.7323</strain>
    </source>
</reference>
<dbReference type="InterPro" id="IPR023616">
    <property type="entry name" value="Cyt_c_oxase-like_su1_dom"/>
</dbReference>
<dbReference type="InterPro" id="IPR000883">
    <property type="entry name" value="Cyt_C_Oxase_1"/>
</dbReference>
<evidence type="ECO:0000313" key="7">
    <source>
        <dbReference type="Proteomes" id="UP000600080"/>
    </source>
</evidence>
<keyword evidence="4" id="KW-0472">Membrane</keyword>
<dbReference type="PANTHER" id="PTHR10422">
    <property type="entry name" value="CYTOCHROME C OXIDASE SUBUNIT 1"/>
    <property type="match status" value="1"/>
</dbReference>
<dbReference type="EMBL" id="BMND01000002">
    <property type="protein sequence ID" value="GGN34830.1"/>
    <property type="molecule type" value="Genomic_DNA"/>
</dbReference>
<sequence length="224" mass="24989">MPPVLALPFFGIVSEVLPVFARKPMFGYLGLIAATISIAGLSVTVWAHHMYVTGGVLLPFVAFMTFLIAVPTGVKFFNWIGTMWRGSLSCDTLFGTVVYAMFAGFPFWWPKFTGKMLDERLGRITFWTLTIGFHLTFLVQHWLGAAGTRTISPPTASPPQRPFHDRLLPPRPLLSAVLLQRLEDRPIRHRGRLRRPLGLWPLPGMGHLLPAAAPQLHFAAPHSQ</sequence>
<evidence type="ECO:0000256" key="1">
    <source>
        <dbReference type="ARBA" id="ARBA00022660"/>
    </source>
</evidence>
<proteinExistence type="predicted"/>
<protein>
    <recommendedName>
        <fullName evidence="5">Cytochrome oxidase subunit I profile domain-containing protein</fullName>
    </recommendedName>
</protein>
<evidence type="ECO:0000256" key="4">
    <source>
        <dbReference type="SAM" id="Phobius"/>
    </source>
</evidence>
<feature type="transmembrane region" description="Helical" evidence="4">
    <location>
        <begin position="56"/>
        <end position="80"/>
    </location>
</feature>
<evidence type="ECO:0000313" key="6">
    <source>
        <dbReference type="EMBL" id="GGN34830.1"/>
    </source>
</evidence>
<feature type="transmembrane region" description="Helical" evidence="4">
    <location>
        <begin position="92"/>
        <end position="109"/>
    </location>
</feature>
<feature type="domain" description="Cytochrome oxidase subunit I profile" evidence="5">
    <location>
        <begin position="4"/>
        <end position="147"/>
    </location>
</feature>
<keyword evidence="7" id="KW-1185">Reference proteome</keyword>
<dbReference type="Proteomes" id="UP000600080">
    <property type="component" value="Unassembled WGS sequence"/>
</dbReference>
<keyword evidence="2" id="KW-0249">Electron transport</keyword>
<keyword evidence="1" id="KW-0679">Respiratory chain</keyword>
<dbReference type="PANTHER" id="PTHR10422:SF18">
    <property type="entry name" value="CYTOCHROME C OXIDASE SUBUNIT 1"/>
    <property type="match status" value="1"/>
</dbReference>
<keyword evidence="1" id="KW-0813">Transport</keyword>
<evidence type="ECO:0000256" key="2">
    <source>
        <dbReference type="ARBA" id="ARBA00022982"/>
    </source>
</evidence>